<dbReference type="RefSeq" id="WP_046349546.1">
    <property type="nucleotide sequence ID" value="NZ_BBWU01000051.1"/>
</dbReference>
<dbReference type="GO" id="GO:0002949">
    <property type="term" value="P:tRNA threonylcarbamoyladenosine modification"/>
    <property type="evidence" value="ECO:0007669"/>
    <property type="project" value="InterPro"/>
</dbReference>
<name>A0A0E9MSL9_9SPHN</name>
<dbReference type="SUPFAM" id="SSF53067">
    <property type="entry name" value="Actin-like ATPase domain"/>
    <property type="match status" value="1"/>
</dbReference>
<sequence length="205" mass="21201">MRRLAIETATEACSVALFEDGRLIGHVHELVGRGHAERLIPMIAELPDKGRADSILVDCGPGSFTGVRVGLAAARALALAWRAEVSGYSSLALIAASAFAEPDAFETLSVAITGGHGEYFVQRFEKQGVRPITLLASLKPDDAARLCGTDAIAGSGADALRAAGAAGRSIAVEPDARKTVLLPPDLAALPPSPIYGRAPDARLPG</sequence>
<dbReference type="EMBL" id="BBWU01000051">
    <property type="protein sequence ID" value="GAO40782.1"/>
    <property type="molecule type" value="Genomic_DNA"/>
</dbReference>
<keyword evidence="3" id="KW-1185">Reference proteome</keyword>
<dbReference type="Pfam" id="PF00814">
    <property type="entry name" value="TsaD"/>
    <property type="match status" value="1"/>
</dbReference>
<gene>
    <name evidence="2" type="ORF">SCH01S_51_01150</name>
</gene>
<evidence type="ECO:0000313" key="2">
    <source>
        <dbReference type="EMBL" id="GAO40782.1"/>
    </source>
</evidence>
<dbReference type="InterPro" id="IPR043129">
    <property type="entry name" value="ATPase_NBD"/>
</dbReference>
<accession>A0A0E9MSL9</accession>
<dbReference type="Gene3D" id="3.30.420.40">
    <property type="match status" value="2"/>
</dbReference>
<dbReference type="InterPro" id="IPR022496">
    <property type="entry name" value="T6A_TsaB"/>
</dbReference>
<reference evidence="2 3" key="1">
    <citation type="submission" date="2015-04" db="EMBL/GenBank/DDBJ databases">
        <title>Whole genome shotgun sequence of Sphingomonas changbaiensis NBRC 104936.</title>
        <authorList>
            <person name="Katano-Makiyama Y."/>
            <person name="Hosoyama A."/>
            <person name="Hashimoto M."/>
            <person name="Noguchi M."/>
            <person name="Tsuchikane K."/>
            <person name="Ohji S."/>
            <person name="Yamazoe A."/>
            <person name="Ichikawa N."/>
            <person name="Kimura A."/>
            <person name="Fujita N."/>
        </authorList>
    </citation>
    <scope>NUCLEOTIDE SEQUENCE [LARGE SCALE GENOMIC DNA]</scope>
    <source>
        <strain evidence="2 3">NBRC 104936</strain>
    </source>
</reference>
<dbReference type="InterPro" id="IPR000905">
    <property type="entry name" value="Gcp-like_dom"/>
</dbReference>
<dbReference type="Proteomes" id="UP000033202">
    <property type="component" value="Unassembled WGS sequence"/>
</dbReference>
<comment type="caution">
    <text evidence="2">The sequence shown here is derived from an EMBL/GenBank/DDBJ whole genome shotgun (WGS) entry which is preliminary data.</text>
</comment>
<dbReference type="AlphaFoldDB" id="A0A0E9MSL9"/>
<dbReference type="OrthoDB" id="9809995at2"/>
<feature type="domain" description="Gcp-like" evidence="1">
    <location>
        <begin position="27"/>
        <end position="128"/>
    </location>
</feature>
<evidence type="ECO:0000259" key="1">
    <source>
        <dbReference type="Pfam" id="PF00814"/>
    </source>
</evidence>
<dbReference type="STRING" id="1219043.SCH01S_51_01150"/>
<dbReference type="NCBIfam" id="TIGR03725">
    <property type="entry name" value="T6A_YeaZ"/>
    <property type="match status" value="1"/>
</dbReference>
<organism evidence="2 3">
    <name type="scientific">Sphingomonas changbaiensis NBRC 104936</name>
    <dbReference type="NCBI Taxonomy" id="1219043"/>
    <lineage>
        <taxon>Bacteria</taxon>
        <taxon>Pseudomonadati</taxon>
        <taxon>Pseudomonadota</taxon>
        <taxon>Alphaproteobacteria</taxon>
        <taxon>Sphingomonadales</taxon>
        <taxon>Sphingomonadaceae</taxon>
        <taxon>Sphingomonas</taxon>
    </lineage>
</organism>
<protein>
    <recommendedName>
        <fullName evidence="1">Gcp-like domain-containing protein</fullName>
    </recommendedName>
</protein>
<evidence type="ECO:0000313" key="3">
    <source>
        <dbReference type="Proteomes" id="UP000033202"/>
    </source>
</evidence>
<proteinExistence type="predicted"/>